<dbReference type="PANTHER" id="PTHR33638">
    <property type="entry name" value="SELENOPROTEIN H"/>
    <property type="match status" value="1"/>
</dbReference>
<dbReference type="eggNOG" id="ENOG502TBIP">
    <property type="taxonomic scope" value="Eukaryota"/>
</dbReference>
<dbReference type="STRING" id="7234.B4GGP9"/>
<dbReference type="OMA" id="RSMIYIE"/>
<dbReference type="PhylomeDB" id="B4GGP9"/>
<gene>
    <name evidence="1" type="primary">Dper\GL17098</name>
    <name evidence="1" type="ORF">Dper_GL17098</name>
</gene>
<reference evidence="1 2" key="1">
    <citation type="journal article" date="2007" name="Nature">
        <title>Evolution of genes and genomes on the Drosophila phylogeny.</title>
        <authorList>
            <consortium name="Drosophila 12 Genomes Consortium"/>
            <person name="Clark A.G."/>
            <person name="Eisen M.B."/>
            <person name="Smith D.R."/>
            <person name="Bergman C.M."/>
            <person name="Oliver B."/>
            <person name="Markow T.A."/>
            <person name="Kaufman T.C."/>
            <person name="Kellis M."/>
            <person name="Gelbart W."/>
            <person name="Iyer V.N."/>
            <person name="Pollard D.A."/>
            <person name="Sackton T.B."/>
            <person name="Larracuente A.M."/>
            <person name="Singh N.D."/>
            <person name="Abad J.P."/>
            <person name="Abt D.N."/>
            <person name="Adryan B."/>
            <person name="Aguade M."/>
            <person name="Akashi H."/>
            <person name="Anderson W.W."/>
            <person name="Aquadro C.F."/>
            <person name="Ardell D.H."/>
            <person name="Arguello R."/>
            <person name="Artieri C.G."/>
            <person name="Barbash D.A."/>
            <person name="Barker D."/>
            <person name="Barsanti P."/>
            <person name="Batterham P."/>
            <person name="Batzoglou S."/>
            <person name="Begun D."/>
            <person name="Bhutkar A."/>
            <person name="Blanco E."/>
            <person name="Bosak S.A."/>
            <person name="Bradley R.K."/>
            <person name="Brand A.D."/>
            <person name="Brent M.R."/>
            <person name="Brooks A.N."/>
            <person name="Brown R.H."/>
            <person name="Butlin R.K."/>
            <person name="Caggese C."/>
            <person name="Calvi B.R."/>
            <person name="Bernardo de Carvalho A."/>
            <person name="Caspi A."/>
            <person name="Castrezana S."/>
            <person name="Celniker S.E."/>
            <person name="Chang J.L."/>
            <person name="Chapple C."/>
            <person name="Chatterji S."/>
            <person name="Chinwalla A."/>
            <person name="Civetta A."/>
            <person name="Clifton S.W."/>
            <person name="Comeron J.M."/>
            <person name="Costello J.C."/>
            <person name="Coyne J.A."/>
            <person name="Daub J."/>
            <person name="David R.G."/>
            <person name="Delcher A.L."/>
            <person name="Delehaunty K."/>
            <person name="Do C.B."/>
            <person name="Ebling H."/>
            <person name="Edwards K."/>
            <person name="Eickbush T."/>
            <person name="Evans J.D."/>
            <person name="Filipski A."/>
            <person name="Findeiss S."/>
            <person name="Freyhult E."/>
            <person name="Fulton L."/>
            <person name="Fulton R."/>
            <person name="Garcia A.C."/>
            <person name="Gardiner A."/>
            <person name="Garfield D.A."/>
            <person name="Garvin B.E."/>
            <person name="Gibson G."/>
            <person name="Gilbert D."/>
            <person name="Gnerre S."/>
            <person name="Godfrey J."/>
            <person name="Good R."/>
            <person name="Gotea V."/>
            <person name="Gravely B."/>
            <person name="Greenberg A.J."/>
            <person name="Griffiths-Jones S."/>
            <person name="Gross S."/>
            <person name="Guigo R."/>
            <person name="Gustafson E.A."/>
            <person name="Haerty W."/>
            <person name="Hahn M.W."/>
            <person name="Halligan D.L."/>
            <person name="Halpern A.L."/>
            <person name="Halter G.M."/>
            <person name="Han M.V."/>
            <person name="Heger A."/>
            <person name="Hillier L."/>
            <person name="Hinrichs A.S."/>
            <person name="Holmes I."/>
            <person name="Hoskins R.A."/>
            <person name="Hubisz M.J."/>
            <person name="Hultmark D."/>
            <person name="Huntley M.A."/>
            <person name="Jaffe D.B."/>
            <person name="Jagadeeshan S."/>
            <person name="Jeck W.R."/>
            <person name="Johnson J."/>
            <person name="Jones C.D."/>
            <person name="Jordan W.C."/>
            <person name="Karpen G.H."/>
            <person name="Kataoka E."/>
            <person name="Keightley P.D."/>
            <person name="Kheradpour P."/>
            <person name="Kirkness E.F."/>
            <person name="Koerich L.B."/>
            <person name="Kristiansen K."/>
            <person name="Kudrna D."/>
            <person name="Kulathinal R.J."/>
            <person name="Kumar S."/>
            <person name="Kwok R."/>
            <person name="Lander E."/>
            <person name="Langley C.H."/>
            <person name="Lapoint R."/>
            <person name="Lazzaro B.P."/>
            <person name="Lee S.J."/>
            <person name="Levesque L."/>
            <person name="Li R."/>
            <person name="Lin C.F."/>
            <person name="Lin M.F."/>
            <person name="Lindblad-Toh K."/>
            <person name="Llopart A."/>
            <person name="Long M."/>
            <person name="Low L."/>
            <person name="Lozovsky E."/>
            <person name="Lu J."/>
            <person name="Luo M."/>
            <person name="Machado C.A."/>
            <person name="Makalowski W."/>
            <person name="Marzo M."/>
            <person name="Matsuda M."/>
            <person name="Matzkin L."/>
            <person name="McAllister B."/>
            <person name="McBride C.S."/>
            <person name="McKernan B."/>
            <person name="McKernan K."/>
            <person name="Mendez-Lago M."/>
            <person name="Minx P."/>
            <person name="Mollenhauer M.U."/>
            <person name="Montooth K."/>
            <person name="Mount S.M."/>
            <person name="Mu X."/>
            <person name="Myers E."/>
            <person name="Negre B."/>
            <person name="Newfeld S."/>
            <person name="Nielsen R."/>
            <person name="Noor M.A."/>
            <person name="O'Grady P."/>
            <person name="Pachter L."/>
            <person name="Papaceit M."/>
            <person name="Parisi M.J."/>
            <person name="Parisi M."/>
            <person name="Parts L."/>
            <person name="Pedersen J.S."/>
            <person name="Pesole G."/>
            <person name="Phillippy A.M."/>
            <person name="Ponting C.P."/>
            <person name="Pop M."/>
            <person name="Porcelli D."/>
            <person name="Powell J.R."/>
            <person name="Prohaska S."/>
            <person name="Pruitt K."/>
            <person name="Puig M."/>
            <person name="Quesneville H."/>
            <person name="Ram K.R."/>
            <person name="Rand D."/>
            <person name="Rasmussen M.D."/>
            <person name="Reed L.K."/>
            <person name="Reenan R."/>
            <person name="Reily A."/>
            <person name="Remington K.A."/>
            <person name="Rieger T.T."/>
            <person name="Ritchie M.G."/>
            <person name="Robin C."/>
            <person name="Rogers Y.H."/>
            <person name="Rohde C."/>
            <person name="Rozas J."/>
            <person name="Rubenfield M.J."/>
            <person name="Ruiz A."/>
            <person name="Russo S."/>
            <person name="Salzberg S.L."/>
            <person name="Sanchez-Gracia A."/>
            <person name="Saranga D.J."/>
            <person name="Sato H."/>
            <person name="Schaeffer S.W."/>
            <person name="Schatz M.C."/>
            <person name="Schlenke T."/>
            <person name="Schwartz R."/>
            <person name="Segarra C."/>
            <person name="Singh R.S."/>
            <person name="Sirot L."/>
            <person name="Sirota M."/>
            <person name="Sisneros N.B."/>
            <person name="Smith C.D."/>
            <person name="Smith T.F."/>
            <person name="Spieth J."/>
            <person name="Stage D.E."/>
            <person name="Stark A."/>
            <person name="Stephan W."/>
            <person name="Strausberg R.L."/>
            <person name="Strempel S."/>
            <person name="Sturgill D."/>
            <person name="Sutton G."/>
            <person name="Sutton G.G."/>
            <person name="Tao W."/>
            <person name="Teichmann S."/>
            <person name="Tobari Y.N."/>
            <person name="Tomimura Y."/>
            <person name="Tsolas J.M."/>
            <person name="Valente V.L."/>
            <person name="Venter E."/>
            <person name="Venter J.C."/>
            <person name="Vicario S."/>
            <person name="Vieira F.G."/>
            <person name="Vilella A.J."/>
            <person name="Villasante A."/>
            <person name="Walenz B."/>
            <person name="Wang J."/>
            <person name="Wasserman M."/>
            <person name="Watts T."/>
            <person name="Wilson D."/>
            <person name="Wilson R.K."/>
            <person name="Wing R.A."/>
            <person name="Wolfner M.F."/>
            <person name="Wong A."/>
            <person name="Wong G.K."/>
            <person name="Wu C.I."/>
            <person name="Wu G."/>
            <person name="Yamamoto D."/>
            <person name="Yang H.P."/>
            <person name="Yang S.P."/>
            <person name="Yorke J.A."/>
            <person name="Yoshida K."/>
            <person name="Zdobnov E."/>
            <person name="Zhang P."/>
            <person name="Zhang Y."/>
            <person name="Zimin A.V."/>
            <person name="Baldwin J."/>
            <person name="Abdouelleil A."/>
            <person name="Abdulkadir J."/>
            <person name="Abebe A."/>
            <person name="Abera B."/>
            <person name="Abreu J."/>
            <person name="Acer S.C."/>
            <person name="Aftuck L."/>
            <person name="Alexander A."/>
            <person name="An P."/>
            <person name="Anderson E."/>
            <person name="Anderson S."/>
            <person name="Arachi H."/>
            <person name="Azer M."/>
            <person name="Bachantsang P."/>
            <person name="Barry A."/>
            <person name="Bayul T."/>
            <person name="Berlin A."/>
            <person name="Bessette D."/>
            <person name="Bloom T."/>
            <person name="Blye J."/>
            <person name="Boguslavskiy L."/>
            <person name="Bonnet C."/>
            <person name="Boukhgalter B."/>
            <person name="Bourzgui I."/>
            <person name="Brown A."/>
            <person name="Cahill P."/>
            <person name="Channer S."/>
            <person name="Cheshatsang Y."/>
            <person name="Chuda L."/>
            <person name="Citroen M."/>
            <person name="Collymore A."/>
            <person name="Cooke P."/>
            <person name="Costello M."/>
            <person name="D'Aco K."/>
            <person name="Daza R."/>
            <person name="De Haan G."/>
            <person name="DeGray S."/>
            <person name="DeMaso C."/>
            <person name="Dhargay N."/>
            <person name="Dooley K."/>
            <person name="Dooley E."/>
            <person name="Doricent M."/>
            <person name="Dorje P."/>
            <person name="Dorjee K."/>
            <person name="Dupes A."/>
            <person name="Elong R."/>
            <person name="Falk J."/>
            <person name="Farina A."/>
            <person name="Faro S."/>
            <person name="Ferguson D."/>
            <person name="Fisher S."/>
            <person name="Foley C.D."/>
            <person name="Franke A."/>
            <person name="Friedrich D."/>
            <person name="Gadbois L."/>
            <person name="Gearin G."/>
            <person name="Gearin C.R."/>
            <person name="Giannoukos G."/>
            <person name="Goode T."/>
            <person name="Graham J."/>
            <person name="Grandbois E."/>
            <person name="Grewal S."/>
            <person name="Gyaltsen K."/>
            <person name="Hafez N."/>
            <person name="Hagos B."/>
            <person name="Hall J."/>
            <person name="Henson C."/>
            <person name="Hollinger A."/>
            <person name="Honan T."/>
            <person name="Huard M.D."/>
            <person name="Hughes L."/>
            <person name="Hurhula B."/>
            <person name="Husby M.E."/>
            <person name="Kamat A."/>
            <person name="Kanga B."/>
            <person name="Kashin S."/>
            <person name="Khazanovich D."/>
            <person name="Kisner P."/>
            <person name="Lance K."/>
            <person name="Lara M."/>
            <person name="Lee W."/>
            <person name="Lennon N."/>
            <person name="Letendre F."/>
            <person name="LeVine R."/>
            <person name="Lipovsky A."/>
            <person name="Liu X."/>
            <person name="Liu J."/>
            <person name="Liu S."/>
            <person name="Lokyitsang T."/>
            <person name="Lokyitsang Y."/>
            <person name="Lubonja R."/>
            <person name="Lui A."/>
            <person name="MacDonald P."/>
            <person name="Magnisalis V."/>
            <person name="Maru K."/>
            <person name="Matthews C."/>
            <person name="McCusker W."/>
            <person name="McDonough S."/>
            <person name="Mehta T."/>
            <person name="Meldrim J."/>
            <person name="Meneus L."/>
            <person name="Mihai O."/>
            <person name="Mihalev A."/>
            <person name="Mihova T."/>
            <person name="Mittelman R."/>
            <person name="Mlenga V."/>
            <person name="Montmayeur A."/>
            <person name="Mulrain L."/>
            <person name="Navidi A."/>
            <person name="Naylor J."/>
            <person name="Negash T."/>
            <person name="Nguyen T."/>
            <person name="Nguyen N."/>
            <person name="Nicol R."/>
            <person name="Norbu C."/>
            <person name="Norbu N."/>
            <person name="Novod N."/>
            <person name="O'Neill B."/>
            <person name="Osman S."/>
            <person name="Markiewicz E."/>
            <person name="Oyono O.L."/>
            <person name="Patti C."/>
            <person name="Phunkhang P."/>
            <person name="Pierre F."/>
            <person name="Priest M."/>
            <person name="Raghuraman S."/>
            <person name="Rege F."/>
            <person name="Reyes R."/>
            <person name="Rise C."/>
            <person name="Rogov P."/>
            <person name="Ross K."/>
            <person name="Ryan E."/>
            <person name="Settipalli S."/>
            <person name="Shea T."/>
            <person name="Sherpa N."/>
            <person name="Shi L."/>
            <person name="Shih D."/>
            <person name="Sparrow T."/>
            <person name="Spaulding J."/>
            <person name="Stalker J."/>
            <person name="Stange-Thomann N."/>
            <person name="Stavropoulos S."/>
            <person name="Stone C."/>
            <person name="Strader C."/>
            <person name="Tesfaye S."/>
            <person name="Thomson T."/>
            <person name="Thoulutsang Y."/>
            <person name="Thoulutsang D."/>
            <person name="Topham K."/>
            <person name="Topping I."/>
            <person name="Tsamla T."/>
            <person name="Vassiliev H."/>
            <person name="Vo A."/>
            <person name="Wangchuk T."/>
            <person name="Wangdi T."/>
            <person name="Weiand M."/>
            <person name="Wilkinson J."/>
            <person name="Wilson A."/>
            <person name="Yadav S."/>
            <person name="Young G."/>
            <person name="Yu Q."/>
            <person name="Zembek L."/>
            <person name="Zhong D."/>
            <person name="Zimmer A."/>
            <person name="Zwirko Z."/>
            <person name="Jaffe D.B."/>
            <person name="Alvarez P."/>
            <person name="Brockman W."/>
            <person name="Butler J."/>
            <person name="Chin C."/>
            <person name="Gnerre S."/>
            <person name="Grabherr M."/>
            <person name="Kleber M."/>
            <person name="Mauceli E."/>
            <person name="MacCallum I."/>
        </authorList>
    </citation>
    <scope>NUCLEOTIDE SEQUENCE [LARGE SCALE GENOMIC DNA]</scope>
    <source>
        <strain evidence="2">MSH-3 / Tucson 14011-0111.49</strain>
    </source>
</reference>
<dbReference type="EMBL" id="CH479183">
    <property type="protein sequence ID" value="EDW35669.1"/>
    <property type="molecule type" value="Genomic_DNA"/>
</dbReference>
<proteinExistence type="predicted"/>
<evidence type="ECO:0000313" key="1">
    <source>
        <dbReference type="EMBL" id="EDW35669.1"/>
    </source>
</evidence>
<dbReference type="InterPro" id="IPR052674">
    <property type="entry name" value="SelWTH-like"/>
</dbReference>
<dbReference type="KEGG" id="dpe:6592799"/>
<dbReference type="OrthoDB" id="1933874at2759"/>
<dbReference type="GO" id="GO:0005794">
    <property type="term" value="C:Golgi apparatus"/>
    <property type="evidence" value="ECO:0007669"/>
    <property type="project" value="TreeGrafter"/>
</dbReference>
<protein>
    <submittedName>
        <fullName evidence="1">GL17098</fullName>
    </submittedName>
</protein>
<evidence type="ECO:0000313" key="2">
    <source>
        <dbReference type="Proteomes" id="UP000008744"/>
    </source>
</evidence>
<organism evidence="2">
    <name type="scientific">Drosophila persimilis</name>
    <name type="common">Fruit fly</name>
    <dbReference type="NCBI Taxonomy" id="7234"/>
    <lineage>
        <taxon>Eukaryota</taxon>
        <taxon>Metazoa</taxon>
        <taxon>Ecdysozoa</taxon>
        <taxon>Arthropoda</taxon>
        <taxon>Hexapoda</taxon>
        <taxon>Insecta</taxon>
        <taxon>Pterygota</taxon>
        <taxon>Neoptera</taxon>
        <taxon>Endopterygota</taxon>
        <taxon>Diptera</taxon>
        <taxon>Brachycera</taxon>
        <taxon>Muscomorpha</taxon>
        <taxon>Ephydroidea</taxon>
        <taxon>Drosophilidae</taxon>
        <taxon>Drosophila</taxon>
        <taxon>Sophophora</taxon>
    </lineage>
</organism>
<dbReference type="PANTHER" id="PTHR33638:SF1">
    <property type="entry name" value="SELENOPROTEIN H"/>
    <property type="match status" value="1"/>
</dbReference>
<dbReference type="Proteomes" id="UP000008744">
    <property type="component" value="Unassembled WGS sequence"/>
</dbReference>
<dbReference type="HOGENOM" id="CLU_1827353_0_0_1"/>
<name>B4GGP9_DROPE</name>
<keyword evidence="2" id="KW-1185">Reference proteome</keyword>
<accession>B4GGP9</accession>
<dbReference type="AlphaFoldDB" id="B4GGP9"/>
<sequence>MPKGKKKVKVVDWAADENFSKERSIFYVEHTTECPIFQMKAEECGAFFKQRIPEREFQLVRNKNGKEAPREGAFEIGFSQNARTSVHELWSGLTRGPPRRDKFPEDYENLVPDVQRVLKKFYPDKVVGLTDDEEDEN</sequence>